<dbReference type="AlphaFoldDB" id="A0A367U810"/>
<comment type="caution">
    <text evidence="1">The sequence shown here is derived from an EMBL/GenBank/DDBJ whole genome shotgun (WGS) entry which is preliminary data.</text>
</comment>
<keyword evidence="2" id="KW-1185">Reference proteome</keyword>
<name>A0A367U810_9PROT</name>
<organism evidence="1 2">
    <name type="scientific">Thalassospira xianhensis MCCC 1A02616</name>
    <dbReference type="NCBI Taxonomy" id="1177929"/>
    <lineage>
        <taxon>Bacteria</taxon>
        <taxon>Pseudomonadati</taxon>
        <taxon>Pseudomonadota</taxon>
        <taxon>Alphaproteobacteria</taxon>
        <taxon>Rhodospirillales</taxon>
        <taxon>Thalassospiraceae</taxon>
        <taxon>Thalassospira</taxon>
    </lineage>
</organism>
<protein>
    <submittedName>
        <fullName evidence="1">Uncharacterized protein</fullName>
    </submittedName>
</protein>
<reference evidence="1 2" key="1">
    <citation type="submission" date="2014-07" db="EMBL/GenBank/DDBJ databases">
        <title>Draft genome sequence of Thalassospira xianhensis P-4 (MCCC 1A02616).</title>
        <authorList>
            <person name="Lai Q."/>
            <person name="Shao Z."/>
        </authorList>
    </citation>
    <scope>NUCLEOTIDE SEQUENCE [LARGE SCALE GENOMIC DNA]</scope>
    <source>
        <strain evidence="1 2">MCCC 1A02616</strain>
    </source>
</reference>
<accession>A0A367U810</accession>
<evidence type="ECO:0000313" key="2">
    <source>
        <dbReference type="Proteomes" id="UP000252419"/>
    </source>
</evidence>
<dbReference type="EMBL" id="JPWA01000036">
    <property type="protein sequence ID" value="RCK04151.1"/>
    <property type="molecule type" value="Genomic_DNA"/>
</dbReference>
<evidence type="ECO:0000313" key="1">
    <source>
        <dbReference type="EMBL" id="RCK04151.1"/>
    </source>
</evidence>
<sequence>MNYIVNALVSLSDASSDWRYYGEEGCGILAVAIGRLIPGGHIFVLSANNGEAWGDEFPYEITHVVYHTADTFLDFQGARTLEEMAASFKMFGSTFSVKGPWEPEAFLHQFMGSDDEKPLYGDECDIEDAILRLTGQPTYIPSNIRG</sequence>
<dbReference type="RefSeq" id="WP_147250148.1">
    <property type="nucleotide sequence ID" value="NZ_JPWA01000036.1"/>
</dbReference>
<proteinExistence type="predicted"/>
<dbReference type="Proteomes" id="UP000252419">
    <property type="component" value="Unassembled WGS sequence"/>
</dbReference>
<gene>
    <name evidence="1" type="ORF">TH5_21485</name>
</gene>